<protein>
    <submittedName>
        <fullName evidence="2">Uncharacterized protein</fullName>
    </submittedName>
</protein>
<comment type="caution">
    <text evidence="2">The sequence shown here is derived from an EMBL/GenBank/DDBJ whole genome shotgun (WGS) entry which is preliminary data.</text>
</comment>
<gene>
    <name evidence="2" type="ORF">BS47DRAFT_1364760</name>
</gene>
<name>A0A9P6AQQ5_9AGAM</name>
<accession>A0A9P6AQQ5</accession>
<feature type="region of interest" description="Disordered" evidence="1">
    <location>
        <begin position="240"/>
        <end position="269"/>
    </location>
</feature>
<keyword evidence="3" id="KW-1185">Reference proteome</keyword>
<evidence type="ECO:0000313" key="3">
    <source>
        <dbReference type="Proteomes" id="UP000886523"/>
    </source>
</evidence>
<sequence length="328" mass="36755">MSHFTFTSAFLIIKGNYGSGTLCPMEGPQEESHQLSPSAKPDPNNAQTMPTAKYRSTQPPKTQTPSTIHKIHDDASNMVPHTHFSRCVAISCTSTVQYPTRRMHRSGPGQNTAAHSHPDPRLVIIHTLQNKYGATHLLWRLLSLSMKPHLMNGQRRPTVKYGVHSLHENPPNKPMKTRMSPQCNIQCAATQATSACPPKRQSMKLRTIHLPKWVCGTSRYIYCMISDPTNAQIRPRAKHRTMQPPISPDPQFPTTYKQNPHTMRPQKSWMNPTPASAGVIIFKTHNAAEQIHENSNPRPKQNLGTKPANEMTHPKVNHQATPPVPHPP</sequence>
<dbReference type="EMBL" id="MU129022">
    <property type="protein sequence ID" value="KAF9510138.1"/>
    <property type="molecule type" value="Genomic_DNA"/>
</dbReference>
<reference evidence="2" key="1">
    <citation type="journal article" date="2020" name="Nat. Commun.">
        <title>Large-scale genome sequencing of mycorrhizal fungi provides insights into the early evolution of symbiotic traits.</title>
        <authorList>
            <person name="Miyauchi S."/>
            <person name="Kiss E."/>
            <person name="Kuo A."/>
            <person name="Drula E."/>
            <person name="Kohler A."/>
            <person name="Sanchez-Garcia M."/>
            <person name="Morin E."/>
            <person name="Andreopoulos B."/>
            <person name="Barry K.W."/>
            <person name="Bonito G."/>
            <person name="Buee M."/>
            <person name="Carver A."/>
            <person name="Chen C."/>
            <person name="Cichocki N."/>
            <person name="Clum A."/>
            <person name="Culley D."/>
            <person name="Crous P.W."/>
            <person name="Fauchery L."/>
            <person name="Girlanda M."/>
            <person name="Hayes R.D."/>
            <person name="Keri Z."/>
            <person name="LaButti K."/>
            <person name="Lipzen A."/>
            <person name="Lombard V."/>
            <person name="Magnuson J."/>
            <person name="Maillard F."/>
            <person name="Murat C."/>
            <person name="Nolan M."/>
            <person name="Ohm R.A."/>
            <person name="Pangilinan J."/>
            <person name="Pereira M.F."/>
            <person name="Perotto S."/>
            <person name="Peter M."/>
            <person name="Pfister S."/>
            <person name="Riley R."/>
            <person name="Sitrit Y."/>
            <person name="Stielow J.B."/>
            <person name="Szollosi G."/>
            <person name="Zifcakova L."/>
            <person name="Stursova M."/>
            <person name="Spatafora J.W."/>
            <person name="Tedersoo L."/>
            <person name="Vaario L.M."/>
            <person name="Yamada A."/>
            <person name="Yan M."/>
            <person name="Wang P."/>
            <person name="Xu J."/>
            <person name="Bruns T."/>
            <person name="Baldrian P."/>
            <person name="Vilgalys R."/>
            <person name="Dunand C."/>
            <person name="Henrissat B."/>
            <person name="Grigoriev I.V."/>
            <person name="Hibbett D."/>
            <person name="Nagy L.G."/>
            <person name="Martin F.M."/>
        </authorList>
    </citation>
    <scope>NUCLEOTIDE SEQUENCE</scope>
    <source>
        <strain evidence="2">UP504</strain>
    </source>
</reference>
<dbReference type="Proteomes" id="UP000886523">
    <property type="component" value="Unassembled WGS sequence"/>
</dbReference>
<evidence type="ECO:0000256" key="1">
    <source>
        <dbReference type="SAM" id="MobiDB-lite"/>
    </source>
</evidence>
<proteinExistence type="predicted"/>
<organism evidence="2 3">
    <name type="scientific">Hydnum rufescens UP504</name>
    <dbReference type="NCBI Taxonomy" id="1448309"/>
    <lineage>
        <taxon>Eukaryota</taxon>
        <taxon>Fungi</taxon>
        <taxon>Dikarya</taxon>
        <taxon>Basidiomycota</taxon>
        <taxon>Agaricomycotina</taxon>
        <taxon>Agaricomycetes</taxon>
        <taxon>Cantharellales</taxon>
        <taxon>Hydnaceae</taxon>
        <taxon>Hydnum</taxon>
    </lineage>
</organism>
<feature type="compositionally biased region" description="Polar residues" evidence="1">
    <location>
        <begin position="293"/>
        <end position="304"/>
    </location>
</feature>
<feature type="compositionally biased region" description="Low complexity" evidence="1">
    <location>
        <begin position="56"/>
        <end position="67"/>
    </location>
</feature>
<dbReference type="AlphaFoldDB" id="A0A9P6AQQ5"/>
<feature type="compositionally biased region" description="Polar residues" evidence="1">
    <location>
        <begin position="252"/>
        <end position="261"/>
    </location>
</feature>
<feature type="region of interest" description="Disordered" evidence="1">
    <location>
        <begin position="291"/>
        <end position="328"/>
    </location>
</feature>
<feature type="region of interest" description="Disordered" evidence="1">
    <location>
        <begin position="23"/>
        <end position="67"/>
    </location>
</feature>
<evidence type="ECO:0000313" key="2">
    <source>
        <dbReference type="EMBL" id="KAF9510138.1"/>
    </source>
</evidence>